<accession>A0A0R3LS53</accession>
<evidence type="ECO:0000313" key="2">
    <source>
        <dbReference type="Proteomes" id="UP000051913"/>
    </source>
</evidence>
<evidence type="ECO:0000313" key="1">
    <source>
        <dbReference type="EMBL" id="KRR08511.1"/>
    </source>
</evidence>
<dbReference type="RefSeq" id="WP_057850576.1">
    <property type="nucleotide sequence ID" value="NZ_LLXX01000077.1"/>
</dbReference>
<protein>
    <submittedName>
        <fullName evidence="1">Uncharacterized protein</fullName>
    </submittedName>
</protein>
<dbReference type="EMBL" id="LLXX01000077">
    <property type="protein sequence ID" value="KRR08511.1"/>
    <property type="molecule type" value="Genomic_DNA"/>
</dbReference>
<organism evidence="1 2">
    <name type="scientific">Bradyrhizobium valentinum</name>
    <dbReference type="NCBI Taxonomy" id="1518501"/>
    <lineage>
        <taxon>Bacteria</taxon>
        <taxon>Pseudomonadati</taxon>
        <taxon>Pseudomonadota</taxon>
        <taxon>Alphaproteobacteria</taxon>
        <taxon>Hyphomicrobiales</taxon>
        <taxon>Nitrobacteraceae</taxon>
        <taxon>Bradyrhizobium</taxon>
    </lineage>
</organism>
<comment type="caution">
    <text evidence="1">The sequence shown here is derived from an EMBL/GenBank/DDBJ whole genome shotgun (WGS) entry which is preliminary data.</text>
</comment>
<gene>
    <name evidence="1" type="ORF">CP49_24805</name>
</gene>
<reference evidence="1 2" key="1">
    <citation type="submission" date="2014-03" db="EMBL/GenBank/DDBJ databases">
        <title>Bradyrhizobium valentinum sp. nov., isolated from effective nodules of Lupinus mariae-josephae, a lupine endemic of basic-lime soils in Eastern Spain.</title>
        <authorList>
            <person name="Duran D."/>
            <person name="Rey L."/>
            <person name="Navarro A."/>
            <person name="Busquets A."/>
            <person name="Imperial J."/>
            <person name="Ruiz-Argueso T."/>
        </authorList>
    </citation>
    <scope>NUCLEOTIDE SEQUENCE [LARGE SCALE GENOMIC DNA]</scope>
    <source>
        <strain evidence="1 2">LmjM3</strain>
    </source>
</reference>
<proteinExistence type="predicted"/>
<dbReference type="Proteomes" id="UP000051913">
    <property type="component" value="Unassembled WGS sequence"/>
</dbReference>
<keyword evidence="2" id="KW-1185">Reference proteome</keyword>
<sequence>MPNDDAHKPPPAADDIAPKSAPLRWLWKFNHGLDIVKGLSLVTVLSSLVVGYFQYLNAYQEKVGSQAKEDMAAATATFTEISRAFSEVQALQQTLYSDFTRAVRDRSDESDQALLTKNARAISERYEKARIALRENIDVLTRKAEIYIDWASNTYRDPAEKHNVDADPLSRQVLRDYAFDCSDKYNFPAFGNVHVEDDDTPAKDVADDAYCAIAEKRGVDDKTQPKDAFIRICAGPHTHSRIAKRIYWYSAKHHVLTMHYCFEAAHNKLAAARQWASRSDRDAAKEREIVERENEINAQLDDLAGRVSAFSSLALHQMERIRVKYRPVGFLCSVPLVRNIPSLNCFPIRTASLTH</sequence>
<name>A0A0R3LS53_9BRAD</name>
<dbReference type="AlphaFoldDB" id="A0A0R3LS53"/>